<feature type="compositionally biased region" description="Pro residues" evidence="1">
    <location>
        <begin position="74"/>
        <end position="87"/>
    </location>
</feature>
<feature type="region of interest" description="Disordered" evidence="1">
    <location>
        <begin position="177"/>
        <end position="227"/>
    </location>
</feature>
<accession>A0AAD7DIT9</accession>
<evidence type="ECO:0000313" key="3">
    <source>
        <dbReference type="Proteomes" id="UP001221757"/>
    </source>
</evidence>
<feature type="region of interest" description="Disordered" evidence="1">
    <location>
        <begin position="65"/>
        <end position="99"/>
    </location>
</feature>
<gene>
    <name evidence="2" type="ORF">B0H17DRAFT_1201304</name>
</gene>
<comment type="caution">
    <text evidence="2">The sequence shown here is derived from an EMBL/GenBank/DDBJ whole genome shotgun (WGS) entry which is preliminary data.</text>
</comment>
<protein>
    <submittedName>
        <fullName evidence="2">Uncharacterized protein</fullName>
    </submittedName>
</protein>
<evidence type="ECO:0000313" key="2">
    <source>
        <dbReference type="EMBL" id="KAJ7691205.1"/>
    </source>
</evidence>
<feature type="region of interest" description="Disordered" evidence="1">
    <location>
        <begin position="368"/>
        <end position="421"/>
    </location>
</feature>
<feature type="compositionally biased region" description="Low complexity" evidence="1">
    <location>
        <begin position="400"/>
        <end position="421"/>
    </location>
</feature>
<feature type="compositionally biased region" description="Pro residues" evidence="1">
    <location>
        <begin position="115"/>
        <end position="127"/>
    </location>
</feature>
<name>A0AAD7DIT9_MYCRO</name>
<proteinExistence type="predicted"/>
<reference evidence="2" key="1">
    <citation type="submission" date="2023-03" db="EMBL/GenBank/DDBJ databases">
        <title>Massive genome expansion in bonnet fungi (Mycena s.s.) driven by repeated elements and novel gene families across ecological guilds.</title>
        <authorList>
            <consortium name="Lawrence Berkeley National Laboratory"/>
            <person name="Harder C.B."/>
            <person name="Miyauchi S."/>
            <person name="Viragh M."/>
            <person name="Kuo A."/>
            <person name="Thoen E."/>
            <person name="Andreopoulos B."/>
            <person name="Lu D."/>
            <person name="Skrede I."/>
            <person name="Drula E."/>
            <person name="Henrissat B."/>
            <person name="Morin E."/>
            <person name="Kohler A."/>
            <person name="Barry K."/>
            <person name="LaButti K."/>
            <person name="Morin E."/>
            <person name="Salamov A."/>
            <person name="Lipzen A."/>
            <person name="Mereny Z."/>
            <person name="Hegedus B."/>
            <person name="Baldrian P."/>
            <person name="Stursova M."/>
            <person name="Weitz H."/>
            <person name="Taylor A."/>
            <person name="Grigoriev I.V."/>
            <person name="Nagy L.G."/>
            <person name="Martin F."/>
            <person name="Kauserud H."/>
        </authorList>
    </citation>
    <scope>NUCLEOTIDE SEQUENCE</scope>
    <source>
        <strain evidence="2">CBHHK067</strain>
    </source>
</reference>
<feature type="compositionally biased region" description="Low complexity" evidence="1">
    <location>
        <begin position="184"/>
        <end position="197"/>
    </location>
</feature>
<keyword evidence="3" id="KW-1185">Reference proteome</keyword>
<dbReference type="Proteomes" id="UP001221757">
    <property type="component" value="Unassembled WGS sequence"/>
</dbReference>
<evidence type="ECO:0000256" key="1">
    <source>
        <dbReference type="SAM" id="MobiDB-lite"/>
    </source>
</evidence>
<dbReference type="AlphaFoldDB" id="A0AAD7DIT9"/>
<sequence length="558" mass="62151">MPPPPNHQYIQCPGPDEDHPCGEWIPSRLICRGSKVWYHAGLEYQVHNCGFFLWLAPELLAAAERRSKDTPAGGAPPHPPQDYPPDPWANSPPSSHSTTMVIDPALVASSAAPPSIQPRPLSPPSSMPPRTQLTQSGKPQCVVSTCKKLAGSQFCTYNMCKQCCERQQKGCRYAGHRKGQAIAPPSSSSTSDLGDPSALSRPTPMFSYEFPPSSTDAPPPSLPPKLHKKLMDPEWARRYNDIHAAQERRKNAEEERRKQDLMFERQVRFCFWDTDGEEPSMYRQQGLKTLRLNMANYPELLKKMGLVDTDEIGIYDFDGRCWDREDVDHVREVLPQEVLLVRRFGVKECPRVDEYIARYAPKPVATRRALPTTVPKRNRPVSSSPEVDSCPSKAARTAAPPSSLVSRMSSPSPMSRSSSPTQFCLSPIASSSAPSLPSPTSLPSSVSAPVPVDHDLLWNQGRVLSPEGCGTWPEGMYACDMAAGFRLVGSRNVAERFASVFRREFPQGAWYQQQRAWKHSSQAEREIAAQLPRTSDGLWSTWRSTSSGWARVCADKRR</sequence>
<feature type="region of interest" description="Disordered" evidence="1">
    <location>
        <begin position="111"/>
        <end position="138"/>
    </location>
</feature>
<organism evidence="2 3">
    <name type="scientific">Mycena rosella</name>
    <name type="common">Pink bonnet</name>
    <name type="synonym">Agaricus rosellus</name>
    <dbReference type="NCBI Taxonomy" id="1033263"/>
    <lineage>
        <taxon>Eukaryota</taxon>
        <taxon>Fungi</taxon>
        <taxon>Dikarya</taxon>
        <taxon>Basidiomycota</taxon>
        <taxon>Agaricomycotina</taxon>
        <taxon>Agaricomycetes</taxon>
        <taxon>Agaricomycetidae</taxon>
        <taxon>Agaricales</taxon>
        <taxon>Marasmiineae</taxon>
        <taxon>Mycenaceae</taxon>
        <taxon>Mycena</taxon>
    </lineage>
</organism>
<dbReference type="EMBL" id="JARKIE010000060">
    <property type="protein sequence ID" value="KAJ7691205.1"/>
    <property type="molecule type" value="Genomic_DNA"/>
</dbReference>